<organism evidence="6 7">
    <name type="scientific">Adhaeribacter pallidiroseus</name>
    <dbReference type="NCBI Taxonomy" id="2072847"/>
    <lineage>
        <taxon>Bacteria</taxon>
        <taxon>Pseudomonadati</taxon>
        <taxon>Bacteroidota</taxon>
        <taxon>Cytophagia</taxon>
        <taxon>Cytophagales</taxon>
        <taxon>Hymenobacteraceae</taxon>
        <taxon>Adhaeribacter</taxon>
    </lineage>
</organism>
<comment type="similarity">
    <text evidence="1">Belongs to the peptidase C40 family.</text>
</comment>
<name>A0A369QI91_9BACT</name>
<proteinExistence type="inferred from homology"/>
<evidence type="ECO:0000259" key="5">
    <source>
        <dbReference type="PROSITE" id="PS51935"/>
    </source>
</evidence>
<dbReference type="GO" id="GO:0008234">
    <property type="term" value="F:cysteine-type peptidase activity"/>
    <property type="evidence" value="ECO:0007669"/>
    <property type="project" value="UniProtKB-KW"/>
</dbReference>
<keyword evidence="7" id="KW-1185">Reference proteome</keyword>
<dbReference type="RefSeq" id="WP_233507529.1">
    <property type="nucleotide sequence ID" value="NZ_QASA01000001.1"/>
</dbReference>
<dbReference type="SUPFAM" id="SSF54001">
    <property type="entry name" value="Cysteine proteinases"/>
    <property type="match status" value="1"/>
</dbReference>
<protein>
    <submittedName>
        <fullName evidence="6">Peptidoglycan endopeptidase RipA</fullName>
    </submittedName>
</protein>
<dbReference type="InterPro" id="IPR038765">
    <property type="entry name" value="Papain-like_cys_pep_sf"/>
</dbReference>
<evidence type="ECO:0000313" key="7">
    <source>
        <dbReference type="Proteomes" id="UP000253919"/>
    </source>
</evidence>
<evidence type="ECO:0000256" key="2">
    <source>
        <dbReference type="ARBA" id="ARBA00022670"/>
    </source>
</evidence>
<comment type="caution">
    <text evidence="6">The sequence shown here is derived from an EMBL/GenBank/DDBJ whole genome shotgun (WGS) entry which is preliminary data.</text>
</comment>
<keyword evidence="4" id="KW-0788">Thiol protease</keyword>
<evidence type="ECO:0000256" key="3">
    <source>
        <dbReference type="ARBA" id="ARBA00022801"/>
    </source>
</evidence>
<accession>A0A369QI91</accession>
<evidence type="ECO:0000256" key="1">
    <source>
        <dbReference type="ARBA" id="ARBA00007074"/>
    </source>
</evidence>
<dbReference type="GO" id="GO:0006508">
    <property type="term" value="P:proteolysis"/>
    <property type="evidence" value="ECO:0007669"/>
    <property type="project" value="UniProtKB-KW"/>
</dbReference>
<reference evidence="6 7" key="1">
    <citation type="submission" date="2018-04" db="EMBL/GenBank/DDBJ databases">
        <title>Adhaeribacter sp. HMF7616 genome sequencing and assembly.</title>
        <authorList>
            <person name="Kang H."/>
            <person name="Kang J."/>
            <person name="Cha I."/>
            <person name="Kim H."/>
            <person name="Joh K."/>
        </authorList>
    </citation>
    <scope>NUCLEOTIDE SEQUENCE [LARGE SCALE GENOMIC DNA]</scope>
    <source>
        <strain evidence="6 7">HMF7616</strain>
    </source>
</reference>
<evidence type="ECO:0000256" key="4">
    <source>
        <dbReference type="ARBA" id="ARBA00022807"/>
    </source>
</evidence>
<gene>
    <name evidence="6" type="ORF">AHMF7616_02742</name>
</gene>
<dbReference type="AlphaFoldDB" id="A0A369QI91"/>
<dbReference type="Proteomes" id="UP000253919">
    <property type="component" value="Unassembled WGS sequence"/>
</dbReference>
<dbReference type="PROSITE" id="PS51935">
    <property type="entry name" value="NLPC_P60"/>
    <property type="match status" value="1"/>
</dbReference>
<keyword evidence="2" id="KW-0645">Protease</keyword>
<dbReference type="PANTHER" id="PTHR47053:SF1">
    <property type="entry name" value="MUREIN DD-ENDOPEPTIDASE MEPH-RELATED"/>
    <property type="match status" value="1"/>
</dbReference>
<dbReference type="InterPro" id="IPR000064">
    <property type="entry name" value="NLP_P60_dom"/>
</dbReference>
<dbReference type="InterPro" id="IPR051202">
    <property type="entry name" value="Peptidase_C40"/>
</dbReference>
<feature type="domain" description="NlpC/P60" evidence="5">
    <location>
        <begin position="80"/>
        <end position="208"/>
    </location>
</feature>
<dbReference type="EMBL" id="QASA01000001">
    <property type="protein sequence ID" value="RDC64132.1"/>
    <property type="molecule type" value="Genomic_DNA"/>
</dbReference>
<dbReference type="Gene3D" id="3.90.1720.10">
    <property type="entry name" value="endopeptidase domain like (from Nostoc punctiforme)"/>
    <property type="match status" value="1"/>
</dbReference>
<dbReference type="PANTHER" id="PTHR47053">
    <property type="entry name" value="MUREIN DD-ENDOPEPTIDASE MEPH-RELATED"/>
    <property type="match status" value="1"/>
</dbReference>
<keyword evidence="3" id="KW-0378">Hydrolase</keyword>
<evidence type="ECO:0000313" key="6">
    <source>
        <dbReference type="EMBL" id="RDC64132.1"/>
    </source>
</evidence>
<dbReference type="PROSITE" id="PS51257">
    <property type="entry name" value="PROKAR_LIPOPROTEIN"/>
    <property type="match status" value="1"/>
</dbReference>
<sequence length="209" mass="23860">MLRREITRSYIFILLGVLLAMASCRSSQPTFSFGKRPSGLAVDTSQRLLEKAFLKKSRKLDRVARRLERRNARYAKTHVDRKVARVIQVARSYRGTPYRFGGTTRIGMDCSGLLCTSFKTIDVTLPRNSTDQSKFGRTVRNHEIREGDLVFFGANKFSNRITHVGMVTDVKGKEQVTFIHASTSLGVIEDNLYSNYYQKIFIKAVRPKI</sequence>
<dbReference type="Pfam" id="PF00877">
    <property type="entry name" value="NLPC_P60"/>
    <property type="match status" value="1"/>
</dbReference>